<feature type="non-terminal residue" evidence="1">
    <location>
        <position position="1"/>
    </location>
</feature>
<reference evidence="1 2" key="1">
    <citation type="submission" date="2018-07" db="EMBL/GenBank/DDBJ databases">
        <title>Dyella monticola sp. nov. and Dyella psychrodurans sp. nov. isolated from monsoon evergreen broad-leaved forest soil of Dinghu Mountain, China.</title>
        <authorList>
            <person name="Gao Z."/>
            <person name="Qiu L."/>
        </authorList>
    </citation>
    <scope>NUCLEOTIDE SEQUENCE [LARGE SCALE GENOMIC DNA]</scope>
    <source>
        <strain evidence="1 2">4G-K06</strain>
    </source>
</reference>
<name>A0A370WSF1_9GAMM</name>
<evidence type="ECO:0000313" key="1">
    <source>
        <dbReference type="EMBL" id="RDS79050.1"/>
    </source>
</evidence>
<gene>
    <name evidence="1" type="ORF">DWU98_19415</name>
</gene>
<dbReference type="AlphaFoldDB" id="A0A370WSF1"/>
<keyword evidence="2" id="KW-1185">Reference proteome</keyword>
<dbReference type="Proteomes" id="UP000254258">
    <property type="component" value="Unassembled WGS sequence"/>
</dbReference>
<proteinExistence type="predicted"/>
<sequence>YLAVSDSQQRGRFLRAFYKGDTAPVLEGVVDEQGNAIYGRHPGWIWYADRGVSVLGLPGAICARSGRWFARVNMIVSYDDGLSEVIRRRAGEPLPPSQVISEGGRDMVIWEWIGV</sequence>
<comment type="caution">
    <text evidence="1">The sequence shown here is derived from an EMBL/GenBank/DDBJ whole genome shotgun (WGS) entry which is preliminary data.</text>
</comment>
<protein>
    <submittedName>
        <fullName evidence="1">Uncharacterized protein</fullName>
    </submittedName>
</protein>
<accession>A0A370WSF1</accession>
<dbReference type="EMBL" id="QRBE01000017">
    <property type="protein sequence ID" value="RDS79050.1"/>
    <property type="molecule type" value="Genomic_DNA"/>
</dbReference>
<organism evidence="1 2">
    <name type="scientific">Dyella monticola</name>
    <dbReference type="NCBI Taxonomy" id="1927958"/>
    <lineage>
        <taxon>Bacteria</taxon>
        <taxon>Pseudomonadati</taxon>
        <taxon>Pseudomonadota</taxon>
        <taxon>Gammaproteobacteria</taxon>
        <taxon>Lysobacterales</taxon>
        <taxon>Rhodanobacteraceae</taxon>
        <taxon>Dyella</taxon>
    </lineage>
</organism>
<dbReference type="RefSeq" id="WP_230474956.1">
    <property type="nucleotide sequence ID" value="NZ_QRBE01000017.1"/>
</dbReference>
<evidence type="ECO:0000313" key="2">
    <source>
        <dbReference type="Proteomes" id="UP000254258"/>
    </source>
</evidence>